<feature type="domain" description="Amidase" evidence="2">
    <location>
        <begin position="24"/>
        <end position="425"/>
    </location>
</feature>
<gene>
    <name evidence="3" type="ORF">J2S70_001131</name>
</gene>
<dbReference type="GO" id="GO:0004040">
    <property type="term" value="F:amidase activity"/>
    <property type="evidence" value="ECO:0007669"/>
    <property type="project" value="UniProtKB-EC"/>
</dbReference>
<dbReference type="InterPro" id="IPR000120">
    <property type="entry name" value="Amidase"/>
</dbReference>
<keyword evidence="3" id="KW-0378">Hydrolase</keyword>
<name>A0ABT9NGS8_9ACTO</name>
<dbReference type="InterPro" id="IPR020556">
    <property type="entry name" value="Amidase_CS"/>
</dbReference>
<dbReference type="InterPro" id="IPR036928">
    <property type="entry name" value="AS_sf"/>
</dbReference>
<comment type="similarity">
    <text evidence="1">Belongs to the amidase family.</text>
</comment>
<dbReference type="Gene3D" id="3.90.1300.10">
    <property type="entry name" value="Amidase signature (AS) domain"/>
    <property type="match status" value="1"/>
</dbReference>
<dbReference type="EC" id="3.5.1.4" evidence="3"/>
<dbReference type="Pfam" id="PF01425">
    <property type="entry name" value="Amidase"/>
    <property type="match status" value="1"/>
</dbReference>
<evidence type="ECO:0000259" key="2">
    <source>
        <dbReference type="Pfam" id="PF01425"/>
    </source>
</evidence>
<protein>
    <submittedName>
        <fullName evidence="3">Amidase</fullName>
        <ecNumber evidence="3">3.5.1.4</ecNumber>
    </submittedName>
</protein>
<reference evidence="3 4" key="1">
    <citation type="submission" date="2023-07" db="EMBL/GenBank/DDBJ databases">
        <title>Sequencing the genomes of 1000 actinobacteria strains.</title>
        <authorList>
            <person name="Klenk H.-P."/>
        </authorList>
    </citation>
    <scope>NUCLEOTIDE SEQUENCE [LARGE SCALE GENOMIC DNA]</scope>
    <source>
        <strain evidence="3 4">DSM 17163</strain>
    </source>
</reference>
<dbReference type="EMBL" id="JAUSQX010000001">
    <property type="protein sequence ID" value="MDP9806549.1"/>
    <property type="molecule type" value="Genomic_DNA"/>
</dbReference>
<proteinExistence type="inferred from homology"/>
<dbReference type="InterPro" id="IPR023631">
    <property type="entry name" value="Amidase_dom"/>
</dbReference>
<dbReference type="RefSeq" id="WP_307682765.1">
    <property type="nucleotide sequence ID" value="NZ_JAUSQX010000001.1"/>
</dbReference>
<keyword evidence="4" id="KW-1185">Reference proteome</keyword>
<dbReference type="PANTHER" id="PTHR11895:SF7">
    <property type="entry name" value="GLUTAMYL-TRNA(GLN) AMIDOTRANSFERASE SUBUNIT A, MITOCHONDRIAL"/>
    <property type="match status" value="1"/>
</dbReference>
<dbReference type="PANTHER" id="PTHR11895">
    <property type="entry name" value="TRANSAMIDASE"/>
    <property type="match status" value="1"/>
</dbReference>
<dbReference type="PROSITE" id="PS00571">
    <property type="entry name" value="AMIDASES"/>
    <property type="match status" value="1"/>
</dbReference>
<dbReference type="SUPFAM" id="SSF75304">
    <property type="entry name" value="Amidase signature (AS) enzymes"/>
    <property type="match status" value="1"/>
</dbReference>
<comment type="caution">
    <text evidence="3">The sequence shown here is derived from an EMBL/GenBank/DDBJ whole genome shotgun (WGS) entry which is preliminary data.</text>
</comment>
<evidence type="ECO:0000313" key="4">
    <source>
        <dbReference type="Proteomes" id="UP001243212"/>
    </source>
</evidence>
<dbReference type="Proteomes" id="UP001243212">
    <property type="component" value="Unassembled WGS sequence"/>
</dbReference>
<sequence>MNLNEMTARELAGALKNREVSAVEVTENALERAERVGAQVGAFAHLTPELAREQAKRADRALADGDAPAFAGVPLPIKDINQVAGQPMEAGARIMRGHVAETNDAVVELLAEAGTVCIGKTSTPEFAFPPYTEPVAGPKARSPWDLSRTAGGSSGGAAAAVAAGIAPVAHASDGGGSIRIPASATGLVGLKPSRGLVSAAPGVDGAGLPTNGVITRDVRDTAAFLDVLSQYQPGDPWLRNRPHTTYLDACDRPQNELRIGILWEPLNVEEIDMHPHSREAVELTARTLESLGHHVEIASRPMNSQDWETFMPLWSTSAAQLPVPEEAVDQLEPLTRWLRDMGQGFSAVEYANAVSGAQALTRKVVSEWADFDVILTAALPPGTLRPEDLMKEDPAEDFYSQRRFTPWTSVWNMLGAPSIALPVLAGKVGQDWPNGEALDEHDGVVLPFSIMLNSVHIGTDEMLLGLAAQIERALPWRERQLEVIRRYA</sequence>
<evidence type="ECO:0000256" key="1">
    <source>
        <dbReference type="ARBA" id="ARBA00009199"/>
    </source>
</evidence>
<accession>A0ABT9NGS8</accession>
<evidence type="ECO:0000313" key="3">
    <source>
        <dbReference type="EMBL" id="MDP9806549.1"/>
    </source>
</evidence>
<organism evidence="3 4">
    <name type="scientific">Trueperella bonasi</name>
    <dbReference type="NCBI Taxonomy" id="312286"/>
    <lineage>
        <taxon>Bacteria</taxon>
        <taxon>Bacillati</taxon>
        <taxon>Actinomycetota</taxon>
        <taxon>Actinomycetes</taxon>
        <taxon>Actinomycetales</taxon>
        <taxon>Actinomycetaceae</taxon>
        <taxon>Trueperella</taxon>
    </lineage>
</organism>